<name>A0A660HUG8_9EURY</name>
<evidence type="ECO:0000313" key="1">
    <source>
        <dbReference type="EMBL" id="AYK15924.1"/>
    </source>
</evidence>
<organism evidence="1 2">
    <name type="scientific">Methanosarcina flavescens</name>
    <dbReference type="NCBI Taxonomy" id="1715806"/>
    <lineage>
        <taxon>Archaea</taxon>
        <taxon>Methanobacteriati</taxon>
        <taxon>Methanobacteriota</taxon>
        <taxon>Stenosarchaea group</taxon>
        <taxon>Methanomicrobia</taxon>
        <taxon>Methanosarcinales</taxon>
        <taxon>Methanosarcinaceae</taxon>
        <taxon>Methanosarcina</taxon>
    </lineage>
</organism>
<keyword evidence="2" id="KW-1185">Reference proteome</keyword>
<accession>A0A660HUG8</accession>
<dbReference type="AlphaFoldDB" id="A0A660HUG8"/>
<sequence length="73" mass="7832">MSLVKKGDGQLVELPMLACKLNIRETRSPTVLLKFATGNSCADYITFLGLMVISFLMPPTSILKFPGGTAVVS</sequence>
<gene>
    <name evidence="1" type="ORF">AOB57_012640</name>
</gene>
<dbReference type="KEGG" id="mfz:AOB57_012640"/>
<dbReference type="EMBL" id="CP032683">
    <property type="protein sequence ID" value="AYK15924.1"/>
    <property type="molecule type" value="Genomic_DNA"/>
</dbReference>
<protein>
    <submittedName>
        <fullName evidence="1">Uncharacterized protein</fullName>
    </submittedName>
</protein>
<evidence type="ECO:0000313" key="2">
    <source>
        <dbReference type="Proteomes" id="UP000053087"/>
    </source>
</evidence>
<proteinExistence type="predicted"/>
<reference evidence="1 2" key="1">
    <citation type="journal article" date="2016" name="Int. J. Syst. Evol. Microbiol.">
        <title>Methanosarcina flavescens sp. nov., a methanogenic archaeon isolated from a full-scale anaerobic digester.</title>
        <authorList>
            <person name="Kern T."/>
            <person name="Fischer M.A."/>
            <person name="Deppenmeier U."/>
            <person name="Schmitz R.A."/>
            <person name="Rother M."/>
        </authorList>
    </citation>
    <scope>NUCLEOTIDE SEQUENCE [LARGE SCALE GENOMIC DNA]</scope>
    <source>
        <strain evidence="1 2">E03.2</strain>
    </source>
</reference>
<dbReference type="Proteomes" id="UP000053087">
    <property type="component" value="Chromosome"/>
</dbReference>